<feature type="transmembrane region" description="Helical" evidence="1">
    <location>
        <begin position="89"/>
        <end position="107"/>
    </location>
</feature>
<keyword evidence="1" id="KW-0472">Membrane</keyword>
<feature type="transmembrane region" description="Helical" evidence="1">
    <location>
        <begin position="40"/>
        <end position="64"/>
    </location>
</feature>
<protein>
    <submittedName>
        <fullName evidence="2">Uncharacterized protein</fullName>
    </submittedName>
</protein>
<dbReference type="KEGG" id="sng:SNE_A20690"/>
<evidence type="ECO:0000256" key="1">
    <source>
        <dbReference type="SAM" id="Phobius"/>
    </source>
</evidence>
<accession>F8L5P3</accession>
<keyword evidence="3" id="KW-1185">Reference proteome</keyword>
<reference evidence="2 3" key="2">
    <citation type="journal article" date="2011" name="Mol. Biol. Evol.">
        <title>Unity in variety--the pan-genome of the Chlamydiae.</title>
        <authorList>
            <person name="Collingro A."/>
            <person name="Tischler P."/>
            <person name="Weinmaier T."/>
            <person name="Penz T."/>
            <person name="Heinz E."/>
            <person name="Brunham R.C."/>
            <person name="Read T.D."/>
            <person name="Bavoil P.M."/>
            <person name="Sachse K."/>
            <person name="Kahane S."/>
            <person name="Friedman M.G."/>
            <person name="Rattei T."/>
            <person name="Myers G.S."/>
            <person name="Horn M."/>
        </authorList>
    </citation>
    <scope>NUCLEOTIDE SEQUENCE [LARGE SCALE GENOMIC DNA]</scope>
    <source>
        <strain evidence="3">ATCC VR-1471 / Z</strain>
    </source>
</reference>
<evidence type="ECO:0000313" key="3">
    <source>
        <dbReference type="Proteomes" id="UP000000496"/>
    </source>
</evidence>
<dbReference type="RefSeq" id="WP_013944412.1">
    <property type="nucleotide sequence ID" value="NC_015713.1"/>
</dbReference>
<organism evidence="2 3">
    <name type="scientific">Simkania negevensis (strain ATCC VR-1471 / DSM 27360 / Z)</name>
    <dbReference type="NCBI Taxonomy" id="331113"/>
    <lineage>
        <taxon>Bacteria</taxon>
        <taxon>Pseudomonadati</taxon>
        <taxon>Chlamydiota</taxon>
        <taxon>Chlamydiia</taxon>
        <taxon>Parachlamydiales</taxon>
        <taxon>Simkaniaceae</taxon>
        <taxon>Simkania</taxon>
    </lineage>
</organism>
<reference key="1">
    <citation type="journal article" date="2011" name="Mol. Biol. Evol.">
        <title>Unity in variety -- the pan-genome of the Chlamydiae.</title>
        <authorList>
            <person name="Collingro A."/>
            <person name="Tischler P."/>
            <person name="Weinmaier T."/>
            <person name="Penz T."/>
            <person name="Heinz E."/>
            <person name="Brunham R.C."/>
            <person name="Read T.D."/>
            <person name="Bavoil P.M."/>
            <person name="Sachse K."/>
            <person name="Kahane S."/>
            <person name="Friedman M.G."/>
            <person name="Rattei T."/>
            <person name="Myers G.S.A."/>
            <person name="Horn M."/>
        </authorList>
    </citation>
    <scope>NUCLEOTIDE SEQUENCE</scope>
    <source>
        <strain>Z</strain>
    </source>
</reference>
<name>F8L5P3_SIMNZ</name>
<feature type="transmembrane region" description="Helical" evidence="1">
    <location>
        <begin position="119"/>
        <end position="137"/>
    </location>
</feature>
<dbReference type="Proteomes" id="UP000000496">
    <property type="component" value="Chromosome gsn.131"/>
</dbReference>
<keyword evidence="1" id="KW-0812">Transmembrane</keyword>
<keyword evidence="1" id="KW-1133">Transmembrane helix</keyword>
<dbReference type="HOGENOM" id="CLU_1843768_0_0_0"/>
<dbReference type="EMBL" id="FR872582">
    <property type="protein sequence ID" value="CCB89946.1"/>
    <property type="molecule type" value="Genomic_DNA"/>
</dbReference>
<evidence type="ECO:0000313" key="2">
    <source>
        <dbReference type="EMBL" id="CCB89946.1"/>
    </source>
</evidence>
<dbReference type="STRING" id="331113.SNE_A20690"/>
<gene>
    <name evidence="2" type="ordered locus">SNE_A20690</name>
</gene>
<feature type="transmembrane region" description="Helical" evidence="1">
    <location>
        <begin position="7"/>
        <end position="28"/>
    </location>
</feature>
<dbReference type="AlphaFoldDB" id="F8L5P3"/>
<proteinExistence type="predicted"/>
<sequence length="139" mass="15042">MSVIEDAVAFVGITSFAFASINILANWGTKLVHWVPSHSVIASGIAGGLAGIGSGLTLAGIGFFPDQVEQFWKAQEIDSARTRYMMKRVLIFSFPFFMTMLFTKPIAALVGRNISLSHLAAYAAFDAFLSLSGYNLLRS</sequence>